<dbReference type="PROSITE" id="PS51866">
    <property type="entry name" value="MOP"/>
    <property type="match status" value="1"/>
</dbReference>
<name>A0A1T4VPB2_9BACT</name>
<protein>
    <submittedName>
        <fullName evidence="8">Molybdate transport system regulatory protein</fullName>
    </submittedName>
</protein>
<dbReference type="InterPro" id="IPR005116">
    <property type="entry name" value="Transp-assoc_OB_typ1"/>
</dbReference>
<evidence type="ECO:0000313" key="9">
    <source>
        <dbReference type="Proteomes" id="UP000189733"/>
    </source>
</evidence>
<evidence type="ECO:0000256" key="1">
    <source>
        <dbReference type="ARBA" id="ARBA00004496"/>
    </source>
</evidence>
<dbReference type="Pfam" id="PF00589">
    <property type="entry name" value="Phage_integrase"/>
    <property type="match status" value="1"/>
</dbReference>
<dbReference type="Proteomes" id="UP000189733">
    <property type="component" value="Unassembled WGS sequence"/>
</dbReference>
<dbReference type="Pfam" id="PF03459">
    <property type="entry name" value="TOBE"/>
    <property type="match status" value="1"/>
</dbReference>
<organism evidence="8 9">
    <name type="scientific">Desulfobaculum bizertense DSM 18034</name>
    <dbReference type="NCBI Taxonomy" id="1121442"/>
    <lineage>
        <taxon>Bacteria</taxon>
        <taxon>Pseudomonadati</taxon>
        <taxon>Thermodesulfobacteriota</taxon>
        <taxon>Desulfovibrionia</taxon>
        <taxon>Desulfovibrionales</taxon>
        <taxon>Desulfovibrionaceae</taxon>
        <taxon>Desulfobaculum</taxon>
    </lineage>
</organism>
<accession>A0A1T4VPB2</accession>
<dbReference type="SUPFAM" id="SSF56349">
    <property type="entry name" value="DNA breaking-rejoining enzymes"/>
    <property type="match status" value="1"/>
</dbReference>
<dbReference type="AlphaFoldDB" id="A0A1T4VPB2"/>
<dbReference type="PANTHER" id="PTHR30349">
    <property type="entry name" value="PHAGE INTEGRASE-RELATED"/>
    <property type="match status" value="1"/>
</dbReference>
<evidence type="ECO:0000259" key="6">
    <source>
        <dbReference type="PROSITE" id="PS51866"/>
    </source>
</evidence>
<dbReference type="GO" id="GO:0015074">
    <property type="term" value="P:DNA integration"/>
    <property type="evidence" value="ECO:0007669"/>
    <property type="project" value="UniProtKB-KW"/>
</dbReference>
<keyword evidence="4" id="KW-0233">DNA recombination</keyword>
<gene>
    <name evidence="8" type="ORF">SAMN02745702_00691</name>
</gene>
<dbReference type="GO" id="GO:0006310">
    <property type="term" value="P:DNA recombination"/>
    <property type="evidence" value="ECO:0007669"/>
    <property type="project" value="UniProtKB-KW"/>
</dbReference>
<keyword evidence="9" id="KW-1185">Reference proteome</keyword>
<evidence type="ECO:0000256" key="4">
    <source>
        <dbReference type="ARBA" id="ARBA00023172"/>
    </source>
</evidence>
<dbReference type="InterPro" id="IPR050090">
    <property type="entry name" value="Tyrosine_recombinase_XerCD"/>
</dbReference>
<dbReference type="Gene3D" id="1.10.443.10">
    <property type="entry name" value="Intergrase catalytic core"/>
    <property type="match status" value="1"/>
</dbReference>
<evidence type="ECO:0000256" key="3">
    <source>
        <dbReference type="ARBA" id="ARBA00022908"/>
    </source>
</evidence>
<evidence type="ECO:0000313" key="8">
    <source>
        <dbReference type="EMBL" id="SKA66804.1"/>
    </source>
</evidence>
<dbReference type="InterPro" id="IPR008995">
    <property type="entry name" value="Mo/tungstate-bd_C_term_dom"/>
</dbReference>
<dbReference type="CDD" id="cd00397">
    <property type="entry name" value="DNA_BRE_C"/>
    <property type="match status" value="1"/>
</dbReference>
<feature type="domain" description="Mop" evidence="6">
    <location>
        <begin position="204"/>
        <end position="270"/>
    </location>
</feature>
<dbReference type="GO" id="GO:0003677">
    <property type="term" value="F:DNA binding"/>
    <property type="evidence" value="ECO:0007669"/>
    <property type="project" value="InterPro"/>
</dbReference>
<dbReference type="InterPro" id="IPR013762">
    <property type="entry name" value="Integrase-like_cat_sf"/>
</dbReference>
<dbReference type="NCBIfam" id="TIGR00638">
    <property type="entry name" value="Mop"/>
    <property type="match status" value="1"/>
</dbReference>
<feature type="domain" description="Tyr recombinase" evidence="7">
    <location>
        <begin position="27"/>
        <end position="197"/>
    </location>
</feature>
<evidence type="ECO:0000256" key="5">
    <source>
        <dbReference type="PROSITE-ProRule" id="PRU01213"/>
    </source>
</evidence>
<keyword evidence="2 5" id="KW-0500">Molybdenum</keyword>
<dbReference type="InterPro" id="IPR011010">
    <property type="entry name" value="DNA_brk_join_enz"/>
</dbReference>
<evidence type="ECO:0000259" key="7">
    <source>
        <dbReference type="PROSITE" id="PS51898"/>
    </source>
</evidence>
<dbReference type="PANTHER" id="PTHR30349:SF77">
    <property type="entry name" value="TYROSINE RECOMBINASE XERC"/>
    <property type="match status" value="1"/>
</dbReference>
<keyword evidence="3" id="KW-0229">DNA integration</keyword>
<dbReference type="InterPro" id="IPR002104">
    <property type="entry name" value="Integrase_catalytic"/>
</dbReference>
<dbReference type="OrthoDB" id="9814406at2"/>
<dbReference type="Gene3D" id="2.40.50.100">
    <property type="match status" value="2"/>
</dbReference>
<dbReference type="STRING" id="1121442.SAMN02745702_00691"/>
<dbReference type="SUPFAM" id="SSF50331">
    <property type="entry name" value="MOP-like"/>
    <property type="match status" value="2"/>
</dbReference>
<evidence type="ECO:0000256" key="2">
    <source>
        <dbReference type="ARBA" id="ARBA00022505"/>
    </source>
</evidence>
<reference evidence="8 9" key="1">
    <citation type="submission" date="2017-02" db="EMBL/GenBank/DDBJ databases">
        <authorList>
            <person name="Peterson S.W."/>
        </authorList>
    </citation>
    <scope>NUCLEOTIDE SEQUENCE [LARGE SCALE GENOMIC DNA]</scope>
    <source>
        <strain evidence="8 9">DSM 18034</strain>
    </source>
</reference>
<comment type="subcellular location">
    <subcellularLocation>
        <location evidence="1">Cytoplasm</location>
    </subcellularLocation>
</comment>
<dbReference type="GO" id="GO:0005737">
    <property type="term" value="C:cytoplasm"/>
    <property type="evidence" value="ECO:0007669"/>
    <property type="project" value="UniProtKB-SubCell"/>
</dbReference>
<dbReference type="InterPro" id="IPR004606">
    <property type="entry name" value="Mop_domain"/>
</dbReference>
<dbReference type="PROSITE" id="PS51898">
    <property type="entry name" value="TYR_RECOMBINASE"/>
    <property type="match status" value="1"/>
</dbReference>
<sequence length="348" mass="38442">MSPFETFAVPENMRHLPTEALDVLERGFWQWRDEAKRADRLRSRTRICLLFELLRYSGARLGEVLALDDRRAVDIEKMQIFVGKGAQKRCVPLPEKLCRELRKFAASPAGTGLAGELFHLDPGYVRRMFYARAEQCGLPRELGAPQVLRRSRAIELLRSGVPLGVVQEILGQSSADLVSVFQNWSKHDVQDIVRRMAVDAAPLRSSARNVFSGHVAEIRRDGVMAEVVLETVFGQHVSAVITVESLEALQLDIGVPVSASIKAPLVDVVFDAEGRVSSASNCFAAEITGVRRSEVLSEITGRSVDGMRFCALLASRVLDEQQPERDGPSAGQSVCFCFKALSVVLHTL</sequence>
<proteinExistence type="predicted"/>
<dbReference type="EMBL" id="FUYA01000002">
    <property type="protein sequence ID" value="SKA66804.1"/>
    <property type="molecule type" value="Genomic_DNA"/>
</dbReference>
<dbReference type="GO" id="GO:0015689">
    <property type="term" value="P:molybdate ion transport"/>
    <property type="evidence" value="ECO:0007669"/>
    <property type="project" value="InterPro"/>
</dbReference>